<gene>
    <name evidence="4" type="ORF">GCM10018793_67430</name>
</gene>
<evidence type="ECO:0000313" key="4">
    <source>
        <dbReference type="EMBL" id="GHH88282.1"/>
    </source>
</evidence>
<dbReference type="Proteomes" id="UP000603708">
    <property type="component" value="Unassembled WGS sequence"/>
</dbReference>
<dbReference type="InterPro" id="IPR043504">
    <property type="entry name" value="Peptidase_S1_PA_chymotrypsin"/>
</dbReference>
<dbReference type="SUPFAM" id="SSF50494">
    <property type="entry name" value="Trypsin-like serine proteases"/>
    <property type="match status" value="1"/>
</dbReference>
<evidence type="ECO:0000256" key="1">
    <source>
        <dbReference type="SAM" id="MobiDB-lite"/>
    </source>
</evidence>
<feature type="transmembrane region" description="Helical" evidence="2">
    <location>
        <begin position="793"/>
        <end position="815"/>
    </location>
</feature>
<reference evidence="4" key="2">
    <citation type="submission" date="2020-09" db="EMBL/GenBank/DDBJ databases">
        <authorList>
            <person name="Sun Q."/>
            <person name="Ohkuma M."/>
        </authorList>
    </citation>
    <scope>NUCLEOTIDE SEQUENCE</scope>
    <source>
        <strain evidence="4">JCM 5069</strain>
    </source>
</reference>
<dbReference type="EMBL" id="BNCD01000034">
    <property type="protein sequence ID" value="GHH88282.1"/>
    <property type="molecule type" value="Genomic_DNA"/>
</dbReference>
<dbReference type="Gene3D" id="2.40.10.10">
    <property type="entry name" value="Trypsin-like serine proteases"/>
    <property type="match status" value="1"/>
</dbReference>
<dbReference type="InterPro" id="IPR007111">
    <property type="entry name" value="NACHT_NTPase"/>
</dbReference>
<dbReference type="SUPFAM" id="SSF52540">
    <property type="entry name" value="P-loop containing nucleoside triphosphate hydrolases"/>
    <property type="match status" value="1"/>
</dbReference>
<organism evidence="4 5">
    <name type="scientific">Streptomyces sulfonofaciens</name>
    <dbReference type="NCBI Taxonomy" id="68272"/>
    <lineage>
        <taxon>Bacteria</taxon>
        <taxon>Bacillati</taxon>
        <taxon>Actinomycetota</taxon>
        <taxon>Actinomycetes</taxon>
        <taxon>Kitasatosporales</taxon>
        <taxon>Streptomycetaceae</taxon>
        <taxon>Streptomyces</taxon>
    </lineage>
</organism>
<keyword evidence="5" id="KW-1185">Reference proteome</keyword>
<evidence type="ECO:0000259" key="3">
    <source>
        <dbReference type="PROSITE" id="PS50837"/>
    </source>
</evidence>
<sequence>MSFTDGGRRATGLDPHRLVQIVVTQRTGERWRGSGYQMTRTSVLTAAHVVGDAESLLLCALPAAGGTTAAGGMRTDGAPDVTVMEAPGRVVWSDDELDIAVVEILPAAGPGGWRPGGVLPVRYASVAAPVDCEVLGFPLFKLRPDTVSRHRRTKEAIWYRDTHHARGTTTPWSNLVARELEISLDSPGPRAEPGRSPWEGMSGAVVWSGGCVIGVVTRHYDEGLHRLTASKTERWYRLPPDRFDTLQRLTGLPARPGGLVRLPPPNNPPGWTAPPERPGAADARSAAESLARAVREQWRGEEQRQRATSRYRIQVRFDCTRRNVYEHWAGIRTPLADTLVPPRELADPLPLNGRLDEIVDVYRSVPSGRLVVLGGVGAGKTVLVSRFVLGLLHQRAPGDRVPVVFQVGSWDPTRQSLKEWMRGRLLRDYPFLEAPVDDGRSQALAVLDEDLVLPVLDGFDEIGTALQGTALGELGRTDLPLMLTSRPDEYGWAALRGVLTRAAVIELEALTVPDYADYLHFASRPIRSDGERSTVWEPVLHRLNEQPRTRGAEHLAQALSSPLMVTMARTIYDGTSGRDPRDMLDETRFDSAEALEEHLLAAFVPAVYENRPGLPARRRHRWTPELAERRLGFLAAHLEGLSTEDRRYRDIAWWELGTTLPRSVRVLVIGFLAALAFGVTTGIGNIPVDLVTTAQSLSFAVVRGIIVGSLHGLAVGVAFGAAYGYMSRSGPPEPSRLSVGFSRGGGKRRAAGAPRFLIGFGLGMPAGVVLVLLDRGPVGWLGYDDGNDGGLQGAFLLPCLLGVGAWLALSVAHWAMTPVDRRSVASVSGSLATNRVNTLFHMVVWMLVMGVPAGLGAGLQGGPLWGFLAGLVFGLEAAFGGGLGYGLSFTAWGQWVALVRIWLPLRGKVPWAVTAFLEDALDRNVLRQTGAVYQFRHVRLQEHLTHAYHAHHNLGQKRDSP</sequence>
<protein>
    <recommendedName>
        <fullName evidence="3">NACHT domain-containing protein</fullName>
    </recommendedName>
</protein>
<feature type="domain" description="NACHT" evidence="3">
    <location>
        <begin position="368"/>
        <end position="488"/>
    </location>
</feature>
<dbReference type="InterPro" id="IPR009003">
    <property type="entry name" value="Peptidase_S1_PA"/>
</dbReference>
<feature type="transmembrane region" description="Helical" evidence="2">
    <location>
        <begin position="756"/>
        <end position="773"/>
    </location>
</feature>
<evidence type="ECO:0000256" key="2">
    <source>
        <dbReference type="SAM" id="Phobius"/>
    </source>
</evidence>
<name>A0A919GPC3_9ACTN</name>
<dbReference type="InterPro" id="IPR027417">
    <property type="entry name" value="P-loop_NTPase"/>
</dbReference>
<feature type="transmembrane region" description="Helical" evidence="2">
    <location>
        <begin position="700"/>
        <end position="726"/>
    </location>
</feature>
<dbReference type="PROSITE" id="PS50837">
    <property type="entry name" value="NACHT"/>
    <property type="match status" value="1"/>
</dbReference>
<dbReference type="Pfam" id="PF05729">
    <property type="entry name" value="NACHT"/>
    <property type="match status" value="1"/>
</dbReference>
<evidence type="ECO:0000313" key="5">
    <source>
        <dbReference type="Proteomes" id="UP000603708"/>
    </source>
</evidence>
<proteinExistence type="predicted"/>
<dbReference type="RefSeq" id="WP_189938710.1">
    <property type="nucleotide sequence ID" value="NZ_BNCD01000034.1"/>
</dbReference>
<dbReference type="Gene3D" id="3.40.50.300">
    <property type="entry name" value="P-loop containing nucleotide triphosphate hydrolases"/>
    <property type="match status" value="1"/>
</dbReference>
<reference evidence="4" key="1">
    <citation type="journal article" date="2014" name="Int. J. Syst. Evol. Microbiol.">
        <title>Complete genome sequence of Corynebacterium casei LMG S-19264T (=DSM 44701T), isolated from a smear-ripened cheese.</title>
        <authorList>
            <consortium name="US DOE Joint Genome Institute (JGI-PGF)"/>
            <person name="Walter F."/>
            <person name="Albersmeier A."/>
            <person name="Kalinowski J."/>
            <person name="Ruckert C."/>
        </authorList>
    </citation>
    <scope>NUCLEOTIDE SEQUENCE</scope>
    <source>
        <strain evidence="4">JCM 5069</strain>
    </source>
</reference>
<accession>A0A919GPC3</accession>
<feature type="region of interest" description="Disordered" evidence="1">
    <location>
        <begin position="254"/>
        <end position="286"/>
    </location>
</feature>
<keyword evidence="2" id="KW-0812">Transmembrane</keyword>
<feature type="transmembrane region" description="Helical" evidence="2">
    <location>
        <begin position="666"/>
        <end position="688"/>
    </location>
</feature>
<comment type="caution">
    <text evidence="4">The sequence shown here is derived from an EMBL/GenBank/DDBJ whole genome shotgun (WGS) entry which is preliminary data.</text>
</comment>
<keyword evidence="2" id="KW-1133">Transmembrane helix</keyword>
<feature type="transmembrane region" description="Helical" evidence="2">
    <location>
        <begin position="864"/>
        <end position="885"/>
    </location>
</feature>
<feature type="compositionally biased region" description="Pro residues" evidence="1">
    <location>
        <begin position="262"/>
        <end position="277"/>
    </location>
</feature>
<dbReference type="AlphaFoldDB" id="A0A919GPC3"/>
<keyword evidence="2" id="KW-0472">Membrane</keyword>
<feature type="transmembrane region" description="Helical" evidence="2">
    <location>
        <begin position="836"/>
        <end position="858"/>
    </location>
</feature>